<dbReference type="Pfam" id="PF14464">
    <property type="entry name" value="Prok-JAB"/>
    <property type="match status" value="1"/>
</dbReference>
<organism evidence="7">
    <name type="scientific">Caldilineaceae bacterium SB0664_bin_27</name>
    <dbReference type="NCBI Taxonomy" id="2605260"/>
    <lineage>
        <taxon>Bacteria</taxon>
        <taxon>Bacillati</taxon>
        <taxon>Chloroflexota</taxon>
        <taxon>Caldilineae</taxon>
        <taxon>Caldilineales</taxon>
        <taxon>Caldilineaceae</taxon>
    </lineage>
</organism>
<keyword evidence="4" id="KW-0862">Zinc</keyword>
<dbReference type="GO" id="GO:0008270">
    <property type="term" value="F:zinc ion binding"/>
    <property type="evidence" value="ECO:0007669"/>
    <property type="project" value="TreeGrafter"/>
</dbReference>
<keyword evidence="5" id="KW-0482">Metalloprotease</keyword>
<proteinExistence type="predicted"/>
<comment type="caution">
    <text evidence="7">The sequence shown here is derived from an EMBL/GenBank/DDBJ whole genome shotgun (WGS) entry which is preliminary data.</text>
</comment>
<protein>
    <submittedName>
        <fullName evidence="7">M67 family metallopeptidase</fullName>
    </submittedName>
</protein>
<dbReference type="InterPro" id="IPR028090">
    <property type="entry name" value="JAB_dom_prok"/>
</dbReference>
<evidence type="ECO:0000256" key="2">
    <source>
        <dbReference type="ARBA" id="ARBA00022723"/>
    </source>
</evidence>
<accession>A0A6B0Z0Q3</accession>
<dbReference type="CDD" id="cd08070">
    <property type="entry name" value="MPN_like"/>
    <property type="match status" value="1"/>
</dbReference>
<evidence type="ECO:0000256" key="4">
    <source>
        <dbReference type="ARBA" id="ARBA00022833"/>
    </source>
</evidence>
<evidence type="ECO:0000256" key="3">
    <source>
        <dbReference type="ARBA" id="ARBA00022801"/>
    </source>
</evidence>
<dbReference type="InterPro" id="IPR037518">
    <property type="entry name" value="MPN"/>
</dbReference>
<dbReference type="SUPFAM" id="SSF102712">
    <property type="entry name" value="JAB1/MPN domain"/>
    <property type="match status" value="1"/>
</dbReference>
<feature type="domain" description="MPN" evidence="6">
    <location>
        <begin position="19"/>
        <end position="140"/>
    </location>
</feature>
<dbReference type="InterPro" id="IPR051929">
    <property type="entry name" value="VirAsm_ModProt"/>
</dbReference>
<evidence type="ECO:0000256" key="5">
    <source>
        <dbReference type="ARBA" id="ARBA00023049"/>
    </source>
</evidence>
<dbReference type="Gene3D" id="3.40.140.10">
    <property type="entry name" value="Cytidine Deaminase, domain 2"/>
    <property type="match status" value="1"/>
</dbReference>
<dbReference type="InterPro" id="IPR000555">
    <property type="entry name" value="JAMM/MPN+_dom"/>
</dbReference>
<dbReference type="AlphaFoldDB" id="A0A6B0Z0Q3"/>
<keyword evidence="3" id="KW-0378">Hydrolase</keyword>
<gene>
    <name evidence="7" type="ORF">F4Y42_18575</name>
</gene>
<dbReference type="GO" id="GO:0006508">
    <property type="term" value="P:proteolysis"/>
    <property type="evidence" value="ECO:0007669"/>
    <property type="project" value="UniProtKB-KW"/>
</dbReference>
<reference evidence="7" key="1">
    <citation type="submission" date="2019-09" db="EMBL/GenBank/DDBJ databases">
        <title>Characterisation of the sponge microbiome using genome-centric metagenomics.</title>
        <authorList>
            <person name="Engelberts J.P."/>
            <person name="Robbins S.J."/>
            <person name="De Goeij J.M."/>
            <person name="Aranda M."/>
            <person name="Bell S.C."/>
            <person name="Webster N.S."/>
        </authorList>
    </citation>
    <scope>NUCLEOTIDE SEQUENCE</scope>
    <source>
        <strain evidence="7">SB0664_bin_27</strain>
    </source>
</reference>
<dbReference type="EMBL" id="VXRG01000152">
    <property type="protein sequence ID" value="MXY95452.1"/>
    <property type="molecule type" value="Genomic_DNA"/>
</dbReference>
<dbReference type="GO" id="GO:0008235">
    <property type="term" value="F:metalloexopeptidase activity"/>
    <property type="evidence" value="ECO:0007669"/>
    <property type="project" value="TreeGrafter"/>
</dbReference>
<evidence type="ECO:0000256" key="1">
    <source>
        <dbReference type="ARBA" id="ARBA00022670"/>
    </source>
</evidence>
<keyword evidence="1" id="KW-0645">Protease</keyword>
<evidence type="ECO:0000259" key="6">
    <source>
        <dbReference type="PROSITE" id="PS50249"/>
    </source>
</evidence>
<name>A0A6B0Z0Q3_9CHLR</name>
<dbReference type="PANTHER" id="PTHR34858:SF1">
    <property type="entry name" value="CYSO-CYSTEINE PEPTIDASE"/>
    <property type="match status" value="1"/>
</dbReference>
<dbReference type="PROSITE" id="PS50249">
    <property type="entry name" value="MPN"/>
    <property type="match status" value="1"/>
</dbReference>
<dbReference type="SMART" id="SM00232">
    <property type="entry name" value="JAB_MPN"/>
    <property type="match status" value="1"/>
</dbReference>
<keyword evidence="2" id="KW-0479">Metal-binding</keyword>
<dbReference type="PANTHER" id="PTHR34858">
    <property type="entry name" value="CYSO-CYSTEINE PEPTIDASE"/>
    <property type="match status" value="1"/>
</dbReference>
<sequence length="218" mass="24250">MAVTGNRGKLSQEHDMSIVHLARTVQDGIIAHAREGKPEEICGILRGRDGQATSLYRARNLAEDRIDNYDVDPQTLLKQFEFEEAGDEMVAIYHSHPVSVAYPSATDAWNAHYPETYYLICSLQFDDAPVLRAFRMEPHWPDEDIDAARSAVSFEEVRPGLFGYYQAAGARIPEELVEFLAGSAPPLYIVFAVDESGAVEDYRVVGVSEFPVQVLEGA</sequence>
<evidence type="ECO:0000313" key="7">
    <source>
        <dbReference type="EMBL" id="MXY95452.1"/>
    </source>
</evidence>